<sequence>MEVMMGFPGAAHVRDIGVGEVQDNVRGVTDTSLSRRMIFQKEEGFGDEDQDEDELDRSSSSLGVPDDSEYEGEDGEEEVLSSTGFGSMASLEDSLPVKEDCPTTLSGDRNHSRTSQRTIATTTTSAKCIEKTKHPFNKKGRVLLWSKKNSTMLPTAASLPLFPTPDVGEDDEPHRGDRDDHDNHEDHLPTARRRTRDD</sequence>
<keyword evidence="2" id="KW-1185">Reference proteome</keyword>
<reference evidence="2" key="1">
    <citation type="journal article" date="2023" name="Front. Plant Sci.">
        <title>Chromosomal-level genome assembly of Melastoma candidum provides insights into trichome evolution.</title>
        <authorList>
            <person name="Zhong Y."/>
            <person name="Wu W."/>
            <person name="Sun C."/>
            <person name="Zou P."/>
            <person name="Liu Y."/>
            <person name="Dai S."/>
            <person name="Zhou R."/>
        </authorList>
    </citation>
    <scope>NUCLEOTIDE SEQUENCE [LARGE SCALE GENOMIC DNA]</scope>
</reference>
<dbReference type="Proteomes" id="UP001057402">
    <property type="component" value="Chromosome 3"/>
</dbReference>
<gene>
    <name evidence="1" type="ORF">MLD38_005999</name>
</gene>
<evidence type="ECO:0000313" key="1">
    <source>
        <dbReference type="EMBL" id="KAI4379744.1"/>
    </source>
</evidence>
<evidence type="ECO:0000313" key="2">
    <source>
        <dbReference type="Proteomes" id="UP001057402"/>
    </source>
</evidence>
<proteinExistence type="predicted"/>
<comment type="caution">
    <text evidence="1">The sequence shown here is derived from an EMBL/GenBank/DDBJ whole genome shotgun (WGS) entry which is preliminary data.</text>
</comment>
<organism evidence="1 2">
    <name type="scientific">Melastoma candidum</name>
    <dbReference type="NCBI Taxonomy" id="119954"/>
    <lineage>
        <taxon>Eukaryota</taxon>
        <taxon>Viridiplantae</taxon>
        <taxon>Streptophyta</taxon>
        <taxon>Embryophyta</taxon>
        <taxon>Tracheophyta</taxon>
        <taxon>Spermatophyta</taxon>
        <taxon>Magnoliopsida</taxon>
        <taxon>eudicotyledons</taxon>
        <taxon>Gunneridae</taxon>
        <taxon>Pentapetalae</taxon>
        <taxon>rosids</taxon>
        <taxon>malvids</taxon>
        <taxon>Myrtales</taxon>
        <taxon>Melastomataceae</taxon>
        <taxon>Melastomatoideae</taxon>
        <taxon>Melastomateae</taxon>
        <taxon>Melastoma</taxon>
    </lineage>
</organism>
<accession>A0ACB9RQ76</accession>
<name>A0ACB9RQ76_9MYRT</name>
<protein>
    <submittedName>
        <fullName evidence="1">Uncharacterized protein</fullName>
    </submittedName>
</protein>
<dbReference type="EMBL" id="CM042882">
    <property type="protein sequence ID" value="KAI4379744.1"/>
    <property type="molecule type" value="Genomic_DNA"/>
</dbReference>